<keyword evidence="8" id="KW-1185">Reference proteome</keyword>
<dbReference type="InterPro" id="IPR001949">
    <property type="entry name" value="NADH-UbQ_OxRdtase_51kDa_CS"/>
</dbReference>
<dbReference type="InterPro" id="IPR019554">
    <property type="entry name" value="Soluble_ligand-bd"/>
</dbReference>
<name>A0A0B7MBY3_9FIRM</name>
<gene>
    <name evidence="7" type="primary">hndC</name>
    <name evidence="7" type="ORF">SSCH_1120014</name>
</gene>
<dbReference type="Gene3D" id="3.40.50.11540">
    <property type="entry name" value="NADH-ubiquinone oxidoreductase 51kDa subunit"/>
    <property type="match status" value="1"/>
</dbReference>
<dbReference type="PROSITE" id="PS00198">
    <property type="entry name" value="4FE4S_FER_1"/>
    <property type="match status" value="1"/>
</dbReference>
<feature type="domain" description="4Fe-4S ferredoxin-type" evidence="6">
    <location>
        <begin position="547"/>
        <end position="576"/>
    </location>
</feature>
<sequence length="604" mass="66038">MIIHQANNPEERMILVCCGTGCLANGSGAVYEELCRALEGNDRYQVKTFAKATGCNGLCEKGPLVKIMPDDITYCHVQAEDVYEIVEETLIKGELIKRLMYRDPTTKQYYRSHRDTNFYKKQHKVALRNIGEIDPAEVKDYLERGGYQALEKAIKTMTPEEVIEEVLKAGLRGRGGGGFPTGLKWKACASTDKQPRYVICNGDEGDPGAFMDRSILEGDPHTVLEGLIICAYAIGASMGYIYVRDEYGLAVNNLILAIQSARECGYLGKNILGAGLSFDIEIVRGGGAFVCGEETALINSIQGNVGEPWDKYIFPTEKGLWDQPTVINNVETWANVPVIINAGSEKFASIGTEGSKGTKVFSLVGKVVNTGLVEVPMGTTLREIIFEIGGGIQKGRRFKAVQTGGPSGGCIPERLLDLPVDFDTLTQAGSMMGSGGLIVMDDRTCIVEVAHYYVNFLAGESCGKCVPCREGVSLLLDILTRICEGKGKPEDLDLLESMSKTIQQAALCALGRTAPNPVLSTLYYFRDEYLEHINNHRCPAGVCKELTEFYIDPELCNGCGRCRRNCPADAITGETKKAHQIDISKCIKCGECINNCKFQAIKVK</sequence>
<dbReference type="SUPFAM" id="SSF142019">
    <property type="entry name" value="Nqo1 FMN-binding domain-like"/>
    <property type="match status" value="1"/>
</dbReference>
<evidence type="ECO:0000313" key="8">
    <source>
        <dbReference type="Proteomes" id="UP000046155"/>
    </source>
</evidence>
<protein>
    <submittedName>
        <fullName evidence="7">NADP-reducing hydrogenase subunit HndC</fullName>
        <ecNumber evidence="7">1.12.1.3</ecNumber>
    </submittedName>
</protein>
<dbReference type="RefSeq" id="WP_044663916.1">
    <property type="nucleotide sequence ID" value="NZ_CDRZ01000016.1"/>
</dbReference>
<evidence type="ECO:0000256" key="2">
    <source>
        <dbReference type="ARBA" id="ARBA00022485"/>
    </source>
</evidence>
<dbReference type="PANTHER" id="PTHR43578">
    <property type="entry name" value="NADH-QUINONE OXIDOREDUCTASE SUBUNIT F"/>
    <property type="match status" value="1"/>
</dbReference>
<keyword evidence="4" id="KW-0408">Iron</keyword>
<proteinExistence type="inferred from homology"/>
<evidence type="ECO:0000256" key="3">
    <source>
        <dbReference type="ARBA" id="ARBA00022723"/>
    </source>
</evidence>
<keyword evidence="7" id="KW-0560">Oxidoreductase</keyword>
<comment type="similarity">
    <text evidence="1">Belongs to the complex I 51 kDa subunit family.</text>
</comment>
<evidence type="ECO:0000256" key="5">
    <source>
        <dbReference type="ARBA" id="ARBA00023014"/>
    </source>
</evidence>
<dbReference type="Gene3D" id="6.10.250.1450">
    <property type="match status" value="1"/>
</dbReference>
<dbReference type="Pfam" id="PF01257">
    <property type="entry name" value="2Fe-2S_thioredx"/>
    <property type="match status" value="1"/>
</dbReference>
<dbReference type="AlphaFoldDB" id="A0A0B7MBY3"/>
<dbReference type="SMART" id="SM00928">
    <property type="entry name" value="NADH_4Fe-4S"/>
    <property type="match status" value="1"/>
</dbReference>
<dbReference type="EMBL" id="CDRZ01000016">
    <property type="protein sequence ID" value="CEO87570.1"/>
    <property type="molecule type" value="Genomic_DNA"/>
</dbReference>
<dbReference type="GO" id="GO:0051539">
    <property type="term" value="F:4 iron, 4 sulfur cluster binding"/>
    <property type="evidence" value="ECO:0007669"/>
    <property type="project" value="UniProtKB-KW"/>
</dbReference>
<feature type="domain" description="4Fe-4S ferredoxin-type" evidence="6">
    <location>
        <begin position="577"/>
        <end position="604"/>
    </location>
</feature>
<dbReference type="CDD" id="cd02980">
    <property type="entry name" value="TRX_Fd_family"/>
    <property type="match status" value="1"/>
</dbReference>
<evidence type="ECO:0000259" key="6">
    <source>
        <dbReference type="PROSITE" id="PS51379"/>
    </source>
</evidence>
<dbReference type="Gene3D" id="1.20.1440.230">
    <property type="entry name" value="NADH-ubiquinone oxidoreductase 51kDa subunit, iron-sulphur binding domain"/>
    <property type="match status" value="1"/>
</dbReference>
<dbReference type="SUPFAM" id="SSF54862">
    <property type="entry name" value="4Fe-4S ferredoxins"/>
    <property type="match status" value="1"/>
</dbReference>
<dbReference type="Pfam" id="PF01512">
    <property type="entry name" value="Complex1_51K"/>
    <property type="match status" value="1"/>
</dbReference>
<organism evidence="7 8">
    <name type="scientific">Syntrophaceticus schinkii</name>
    <dbReference type="NCBI Taxonomy" id="499207"/>
    <lineage>
        <taxon>Bacteria</taxon>
        <taxon>Bacillati</taxon>
        <taxon>Bacillota</taxon>
        <taxon>Clostridia</taxon>
        <taxon>Thermoanaerobacterales</taxon>
        <taxon>Thermoanaerobacterales Family III. Incertae Sedis</taxon>
        <taxon>Syntrophaceticus</taxon>
    </lineage>
</organism>
<dbReference type="OrthoDB" id="9761899at2"/>
<dbReference type="Gene3D" id="3.30.70.20">
    <property type="match status" value="2"/>
</dbReference>
<keyword evidence="2" id="KW-0004">4Fe-4S</keyword>
<dbReference type="GO" id="GO:0010181">
    <property type="term" value="F:FMN binding"/>
    <property type="evidence" value="ECO:0007669"/>
    <property type="project" value="InterPro"/>
</dbReference>
<dbReference type="InterPro" id="IPR017896">
    <property type="entry name" value="4Fe4S_Fe-S-bd"/>
</dbReference>
<dbReference type="Pfam" id="PF13237">
    <property type="entry name" value="Fer4_10"/>
    <property type="match status" value="1"/>
</dbReference>
<dbReference type="InterPro" id="IPR037207">
    <property type="entry name" value="Nuop51_4Fe4S-bd_sf"/>
</dbReference>
<dbReference type="InterPro" id="IPR036249">
    <property type="entry name" value="Thioredoxin-like_sf"/>
</dbReference>
<reference evidence="8" key="1">
    <citation type="submission" date="2015-01" db="EMBL/GenBank/DDBJ databases">
        <authorList>
            <person name="Manzoor Shahid"/>
            <person name="Zubair Saima"/>
        </authorList>
    </citation>
    <scope>NUCLEOTIDE SEQUENCE [LARGE SCALE GENOMIC DNA]</scope>
    <source>
        <strain evidence="8">Sp3</strain>
    </source>
</reference>
<dbReference type="Proteomes" id="UP000046155">
    <property type="component" value="Unassembled WGS sequence"/>
</dbReference>
<dbReference type="GO" id="GO:0046872">
    <property type="term" value="F:metal ion binding"/>
    <property type="evidence" value="ECO:0007669"/>
    <property type="project" value="UniProtKB-KW"/>
</dbReference>
<dbReference type="SUPFAM" id="SSF140490">
    <property type="entry name" value="Nqo1C-terminal domain-like"/>
    <property type="match status" value="1"/>
</dbReference>
<evidence type="ECO:0000256" key="1">
    <source>
        <dbReference type="ARBA" id="ARBA00007523"/>
    </source>
</evidence>
<dbReference type="InterPro" id="IPR017900">
    <property type="entry name" value="4Fe4S_Fe_S_CS"/>
</dbReference>
<dbReference type="GO" id="GO:0008137">
    <property type="term" value="F:NADH dehydrogenase (ubiquinone) activity"/>
    <property type="evidence" value="ECO:0007669"/>
    <property type="project" value="InterPro"/>
</dbReference>
<dbReference type="InterPro" id="IPR019575">
    <property type="entry name" value="Nuop51_4Fe4S-bd"/>
</dbReference>
<dbReference type="Pfam" id="PF10531">
    <property type="entry name" value="SLBB"/>
    <property type="match status" value="1"/>
</dbReference>
<keyword evidence="3" id="KW-0479">Metal-binding</keyword>
<dbReference type="SUPFAM" id="SSF142984">
    <property type="entry name" value="Nqo1 middle domain-like"/>
    <property type="match status" value="1"/>
</dbReference>
<dbReference type="PROSITE" id="PS51379">
    <property type="entry name" value="4FE4S_FER_2"/>
    <property type="match status" value="2"/>
</dbReference>
<dbReference type="InterPro" id="IPR037225">
    <property type="entry name" value="Nuo51_FMN-bd_sf"/>
</dbReference>
<dbReference type="FunFam" id="3.40.50.11540:FF:000001">
    <property type="entry name" value="NADH dehydrogenase [ubiquinone] flavoprotein 1, mitochondrial"/>
    <property type="match status" value="1"/>
</dbReference>
<dbReference type="PROSITE" id="PS00645">
    <property type="entry name" value="COMPLEX1_51K_2"/>
    <property type="match status" value="1"/>
</dbReference>
<dbReference type="InterPro" id="IPR011538">
    <property type="entry name" value="Nuo51_FMN-bd"/>
</dbReference>
<dbReference type="SUPFAM" id="SSF52833">
    <property type="entry name" value="Thioredoxin-like"/>
    <property type="match status" value="1"/>
</dbReference>
<accession>A0A0B7MBY3</accession>
<evidence type="ECO:0000313" key="7">
    <source>
        <dbReference type="EMBL" id="CEO87570.1"/>
    </source>
</evidence>
<dbReference type="EC" id="1.12.1.3" evidence="7"/>
<dbReference type="Gene3D" id="3.40.30.10">
    <property type="entry name" value="Glutaredoxin"/>
    <property type="match status" value="1"/>
</dbReference>
<dbReference type="FunFam" id="1.20.1440.230:FF:000001">
    <property type="entry name" value="Mitochondrial NADH dehydrogenase flavoprotein 1"/>
    <property type="match status" value="1"/>
</dbReference>
<keyword evidence="5" id="KW-0411">Iron-sulfur</keyword>
<evidence type="ECO:0000256" key="4">
    <source>
        <dbReference type="ARBA" id="ARBA00023004"/>
    </source>
</evidence>
<dbReference type="PANTHER" id="PTHR43578:SF3">
    <property type="entry name" value="NADH-QUINONE OXIDOREDUCTASE SUBUNIT F"/>
    <property type="match status" value="1"/>
</dbReference>
<dbReference type="Gene3D" id="3.10.20.600">
    <property type="match status" value="1"/>
</dbReference>
<dbReference type="GO" id="GO:0050583">
    <property type="term" value="F:hydrogen dehydrogenase (NADP+) activity"/>
    <property type="evidence" value="ECO:0007669"/>
    <property type="project" value="UniProtKB-EC"/>
</dbReference>
<dbReference type="Pfam" id="PF10589">
    <property type="entry name" value="NADH_4Fe-4S"/>
    <property type="match status" value="1"/>
</dbReference>